<evidence type="ECO:0000256" key="2">
    <source>
        <dbReference type="ARBA" id="ARBA00022670"/>
    </source>
</evidence>
<dbReference type="GO" id="GO:0071555">
    <property type="term" value="P:cell wall organization"/>
    <property type="evidence" value="ECO:0007669"/>
    <property type="project" value="UniProtKB-KW"/>
</dbReference>
<keyword evidence="7 9" id="KW-0482">Metalloprotease</keyword>
<comment type="similarity">
    <text evidence="9">Belongs to the peptidase M15D family.</text>
</comment>
<feature type="binding site" evidence="9">
    <location>
        <position position="173"/>
    </location>
    <ligand>
        <name>Zn(2+)</name>
        <dbReference type="ChEBI" id="CHEBI:29105"/>
        <note>catalytic</note>
    </ligand>
</feature>
<dbReference type="PROSITE" id="PS51257">
    <property type="entry name" value="PROKAR_LIPOPROTEIN"/>
    <property type="match status" value="1"/>
</dbReference>
<keyword evidence="12" id="KW-1185">Reference proteome</keyword>
<dbReference type="InterPro" id="IPR000755">
    <property type="entry name" value="A_A_dipeptidase"/>
</dbReference>
<dbReference type="CDD" id="cd14840">
    <property type="entry name" value="D-Ala-D-Ala_dipeptidase_Aad"/>
    <property type="match status" value="1"/>
</dbReference>
<evidence type="ECO:0000313" key="11">
    <source>
        <dbReference type="EMBL" id="CDF58427.1"/>
    </source>
</evidence>
<dbReference type="Gene3D" id="3.30.1380.10">
    <property type="match status" value="1"/>
</dbReference>
<evidence type="ECO:0000256" key="1">
    <source>
        <dbReference type="ARBA" id="ARBA00001362"/>
    </source>
</evidence>
<sequence>MKRKFILLLTLISLFSVSCKLGYNLNSIKNNSNNISKTNNQEASLNKNNIVKTINYNTFNKASSKNSIKKVKGLVNILDIDRSIVVDLKYATKDNFTGIVLYKSKICLLRESTAIKLKNVNTELKKMGYRIKIYDGYRPPSVQKIMWEKAPDKRYVANPYKKGSVHSKGCAVDVTIVDKYGNELEMPSKFDEFSIKASRKNPNMSTNAKKNLELLTNIMLKNGFKYINSEWWHFEDVDKDKYEIVEIDPSKF</sequence>
<evidence type="ECO:0000256" key="6">
    <source>
        <dbReference type="ARBA" id="ARBA00022997"/>
    </source>
</evidence>
<feature type="binding site" evidence="9">
    <location>
        <position position="233"/>
    </location>
    <ligand>
        <name>Zn(2+)</name>
        <dbReference type="ChEBI" id="CHEBI:29105"/>
        <note>catalytic</note>
    </ligand>
</feature>
<dbReference type="SUPFAM" id="SSF55166">
    <property type="entry name" value="Hedgehog/DD-peptidase"/>
    <property type="match status" value="1"/>
</dbReference>
<keyword evidence="5 9" id="KW-0862">Zinc</keyword>
<keyword evidence="2 9" id="KW-0645">Protease</keyword>
<keyword evidence="4 9" id="KW-0378">Hydrolase</keyword>
<dbReference type="EMBL" id="CAVN010000097">
    <property type="protein sequence ID" value="CDF58427.1"/>
    <property type="molecule type" value="Genomic_DNA"/>
</dbReference>
<evidence type="ECO:0000313" key="12">
    <source>
        <dbReference type="Proteomes" id="UP000014923"/>
    </source>
</evidence>
<dbReference type="Pfam" id="PF01427">
    <property type="entry name" value="Peptidase_M15"/>
    <property type="match status" value="1"/>
</dbReference>
<feature type="binding site" evidence="9">
    <location>
        <position position="166"/>
    </location>
    <ligand>
        <name>Zn(2+)</name>
        <dbReference type="ChEBI" id="CHEBI:29105"/>
        <note>catalytic</note>
    </ligand>
</feature>
<accession>R7RQC8</accession>
<dbReference type="GO" id="GO:0008270">
    <property type="term" value="F:zinc ion binding"/>
    <property type="evidence" value="ECO:0007669"/>
    <property type="project" value="UniProtKB-UniRule"/>
</dbReference>
<keyword evidence="8" id="KW-0961">Cell wall biogenesis/degradation</keyword>
<organism evidence="11 12">
    <name type="scientific">Thermobrachium celere DSM 8682</name>
    <dbReference type="NCBI Taxonomy" id="941824"/>
    <lineage>
        <taxon>Bacteria</taxon>
        <taxon>Bacillati</taxon>
        <taxon>Bacillota</taxon>
        <taxon>Clostridia</taxon>
        <taxon>Eubacteriales</taxon>
        <taxon>Clostridiaceae</taxon>
        <taxon>Thermobrachium</taxon>
    </lineage>
</organism>
<evidence type="ECO:0000256" key="8">
    <source>
        <dbReference type="ARBA" id="ARBA00023316"/>
    </source>
</evidence>
<feature type="chain" id="PRO_5004443524" description="D-alanyl-D-alanine dipeptidase" evidence="10">
    <location>
        <begin position="23"/>
        <end position="252"/>
    </location>
</feature>
<dbReference type="AlphaFoldDB" id="R7RQC8"/>
<keyword evidence="3 9" id="KW-0479">Metal-binding</keyword>
<proteinExistence type="inferred from homology"/>
<dbReference type="GO" id="GO:0006508">
    <property type="term" value="P:proteolysis"/>
    <property type="evidence" value="ECO:0007669"/>
    <property type="project" value="UniProtKB-KW"/>
</dbReference>
<evidence type="ECO:0000256" key="9">
    <source>
        <dbReference type="HAMAP-Rule" id="MF_01924"/>
    </source>
</evidence>
<keyword evidence="10" id="KW-0732">Signal</keyword>
<protein>
    <recommendedName>
        <fullName evidence="9">D-alanyl-D-alanine dipeptidase</fullName>
        <shortName evidence="9">D-Ala-D-Ala dipeptidase</shortName>
        <ecNumber evidence="9">3.4.13.22</ecNumber>
    </recommendedName>
</protein>
<gene>
    <name evidence="11" type="ORF">TCEL_00473</name>
</gene>
<dbReference type="EC" id="3.4.13.22" evidence="9"/>
<evidence type="ECO:0000256" key="5">
    <source>
        <dbReference type="ARBA" id="ARBA00022833"/>
    </source>
</evidence>
<dbReference type="RefSeq" id="WP_018662493.1">
    <property type="nucleotide sequence ID" value="NZ_HF952018.1"/>
</dbReference>
<evidence type="ECO:0000256" key="3">
    <source>
        <dbReference type="ARBA" id="ARBA00022723"/>
    </source>
</evidence>
<feature type="site" description="Transition state stabilizer" evidence="9">
    <location>
        <position position="138"/>
    </location>
</feature>
<evidence type="ECO:0000256" key="7">
    <source>
        <dbReference type="ARBA" id="ARBA00023049"/>
    </source>
</evidence>
<comment type="cofactor">
    <cofactor evidence="9">
        <name>Zn(2+)</name>
        <dbReference type="ChEBI" id="CHEBI:29105"/>
    </cofactor>
    <text evidence="9">Binds 1 zinc ion per subunit.</text>
</comment>
<dbReference type="eggNOG" id="COG2173">
    <property type="taxonomic scope" value="Bacteria"/>
</dbReference>
<dbReference type="InterPro" id="IPR009045">
    <property type="entry name" value="Zn_M74/Hedgehog-like"/>
</dbReference>
<keyword evidence="6 9" id="KW-0224">Dipeptidase</keyword>
<dbReference type="GO" id="GO:0160237">
    <property type="term" value="F:D-Ala-D-Ala dipeptidase activity"/>
    <property type="evidence" value="ECO:0007669"/>
    <property type="project" value="UniProtKB-EC"/>
</dbReference>
<name>R7RQC8_9CLOT</name>
<evidence type="ECO:0000256" key="4">
    <source>
        <dbReference type="ARBA" id="ARBA00022801"/>
    </source>
</evidence>
<dbReference type="HOGENOM" id="CLU_060744_1_1_9"/>
<dbReference type="PANTHER" id="PTHR43126">
    <property type="entry name" value="D-ALANYL-D-ALANINE DIPEPTIDASE"/>
    <property type="match status" value="1"/>
</dbReference>
<dbReference type="Proteomes" id="UP000014923">
    <property type="component" value="Unassembled WGS sequence"/>
</dbReference>
<comment type="caution">
    <text evidence="11">The sequence shown here is derived from an EMBL/GenBank/DDBJ whole genome shotgun (WGS) entry which is preliminary data.</text>
</comment>
<reference evidence="11" key="1">
    <citation type="submission" date="2013-03" db="EMBL/GenBank/DDBJ databases">
        <title>Draft genome sequence of the hydrogen-ethanol-producing anaerobic alkalithermophilic Caloramator celere.</title>
        <authorList>
            <person name="Ciranna A."/>
            <person name="Larjo A."/>
            <person name="Kivisto A."/>
            <person name="Santala V."/>
            <person name="Roos C."/>
            <person name="Karp M."/>
        </authorList>
    </citation>
    <scope>NUCLEOTIDE SEQUENCE [LARGE SCALE GENOMIC DNA]</scope>
    <source>
        <strain evidence="11">DSM 8682</strain>
    </source>
</reference>
<feature type="active site" description="Proton donor/acceptor" evidence="9">
    <location>
        <position position="230"/>
    </location>
</feature>
<feature type="signal peptide" evidence="10">
    <location>
        <begin position="1"/>
        <end position="22"/>
    </location>
</feature>
<comment type="function">
    <text evidence="9">Catalyzes hydrolysis of the D-alanyl-D-alanine dipeptide.</text>
</comment>
<dbReference type="GO" id="GO:0008237">
    <property type="term" value="F:metallopeptidase activity"/>
    <property type="evidence" value="ECO:0007669"/>
    <property type="project" value="UniProtKB-KW"/>
</dbReference>
<evidence type="ECO:0000256" key="10">
    <source>
        <dbReference type="SAM" id="SignalP"/>
    </source>
</evidence>
<dbReference type="OrthoDB" id="9801430at2"/>
<dbReference type="PANTHER" id="PTHR43126:SF1">
    <property type="entry name" value="D-ALANYL-D-ALANINE DIPEPTIDASE"/>
    <property type="match status" value="1"/>
</dbReference>
<dbReference type="HAMAP" id="MF_01924">
    <property type="entry name" value="A_A_dipeptidase"/>
    <property type="match status" value="1"/>
</dbReference>
<comment type="catalytic activity">
    <reaction evidence="1 9">
        <text>D-alanyl-D-alanine + H2O = 2 D-alanine</text>
        <dbReference type="Rhea" id="RHEA:20661"/>
        <dbReference type="ChEBI" id="CHEBI:15377"/>
        <dbReference type="ChEBI" id="CHEBI:57416"/>
        <dbReference type="ChEBI" id="CHEBI:57822"/>
        <dbReference type="EC" id="3.4.13.22"/>
    </reaction>
</comment>